<evidence type="ECO:0000256" key="3">
    <source>
        <dbReference type="ARBA" id="ARBA00022989"/>
    </source>
</evidence>
<evidence type="ECO:0000313" key="7">
    <source>
        <dbReference type="EMBL" id="SPZ08637.1"/>
    </source>
</evidence>
<sequence length="67" mass="7523">MDLHEWAIGGVYLSPLFLYAVAALLLTGVIRLVMHKFHASRWIWHEALFGCALFLLLLAAITWVAAT</sequence>
<dbReference type="Proteomes" id="UP000626180">
    <property type="component" value="Unassembled WGS sequence"/>
</dbReference>
<keyword evidence="4 5" id="KW-0472">Membrane</keyword>
<evidence type="ECO:0000256" key="1">
    <source>
        <dbReference type="ARBA" id="ARBA00022475"/>
    </source>
</evidence>
<feature type="transmembrane region" description="Helical" evidence="5">
    <location>
        <begin position="12"/>
        <end position="34"/>
    </location>
</feature>
<accession>A0A2X2CKF5</accession>
<proteinExistence type="predicted"/>
<protein>
    <submittedName>
        <fullName evidence="6">DUF1656 domain-containing protein</fullName>
    </submittedName>
    <submittedName>
        <fullName evidence="7">Protein of uncharacterized function (DUF1656)</fullName>
    </submittedName>
</protein>
<dbReference type="GeneID" id="300269075"/>
<evidence type="ECO:0000313" key="6">
    <source>
        <dbReference type="EMBL" id="MBF8640031.1"/>
    </source>
</evidence>
<keyword evidence="9" id="KW-1185">Reference proteome</keyword>
<evidence type="ECO:0000256" key="2">
    <source>
        <dbReference type="ARBA" id="ARBA00022692"/>
    </source>
</evidence>
<keyword evidence="3 5" id="KW-1133">Transmembrane helix</keyword>
<dbReference type="InterPro" id="IPR012451">
    <property type="entry name" value="DUF1656"/>
</dbReference>
<dbReference type="EMBL" id="JADMCD010000002">
    <property type="protein sequence ID" value="MBF8640031.1"/>
    <property type="molecule type" value="Genomic_DNA"/>
</dbReference>
<dbReference type="Pfam" id="PF07869">
    <property type="entry name" value="DUF1656"/>
    <property type="match status" value="1"/>
</dbReference>
<dbReference type="EMBL" id="UAUF01000012">
    <property type="protein sequence ID" value="SPZ08637.1"/>
    <property type="molecule type" value="Genomic_DNA"/>
</dbReference>
<reference evidence="7 8" key="1">
    <citation type="submission" date="2018-06" db="EMBL/GenBank/DDBJ databases">
        <authorList>
            <consortium name="Pathogen Informatics"/>
            <person name="Doyle S."/>
        </authorList>
    </citation>
    <scope>NUCLEOTIDE SEQUENCE [LARGE SCALE GENOMIC DNA]</scope>
    <source>
        <strain evidence="7 8">NCTC11842</strain>
    </source>
</reference>
<dbReference type="Proteomes" id="UP000250443">
    <property type="component" value="Unassembled WGS sequence"/>
</dbReference>
<evidence type="ECO:0000256" key="5">
    <source>
        <dbReference type="SAM" id="Phobius"/>
    </source>
</evidence>
<dbReference type="RefSeq" id="WP_010795083.1">
    <property type="nucleotide sequence ID" value="NZ_CP044086.1"/>
</dbReference>
<feature type="transmembrane region" description="Helical" evidence="5">
    <location>
        <begin position="46"/>
        <end position="66"/>
    </location>
</feature>
<evidence type="ECO:0000256" key="4">
    <source>
        <dbReference type="ARBA" id="ARBA00023136"/>
    </source>
</evidence>
<gene>
    <name evidence="6" type="ORF">IRZ65_04965</name>
    <name evidence="7" type="ORF">NCTC11842_02890</name>
</gene>
<evidence type="ECO:0000313" key="8">
    <source>
        <dbReference type="Proteomes" id="UP000250443"/>
    </source>
</evidence>
<dbReference type="AlphaFoldDB" id="A0A2X2CKF5"/>
<name>A0A2X2CKF5_PSELU</name>
<reference evidence="6 9" key="2">
    <citation type="submission" date="2020-10" db="EMBL/GenBank/DDBJ databases">
        <title>Genome sequences of Pseudomonas isolates.</title>
        <authorList>
            <person name="Wessels L."/>
            <person name="Reich F."/>
            <person name="Hammerl J."/>
        </authorList>
    </citation>
    <scope>NUCLEOTIDE SEQUENCE [LARGE SCALE GENOMIC DNA]</scope>
    <source>
        <strain evidence="6 9">20-MO00624-0</strain>
    </source>
</reference>
<evidence type="ECO:0000313" key="9">
    <source>
        <dbReference type="Proteomes" id="UP000626180"/>
    </source>
</evidence>
<keyword evidence="2 5" id="KW-0812">Transmembrane</keyword>
<keyword evidence="1" id="KW-1003">Cell membrane</keyword>
<organism evidence="7 8">
    <name type="scientific">Pseudomonas luteola</name>
    <dbReference type="NCBI Taxonomy" id="47886"/>
    <lineage>
        <taxon>Bacteria</taxon>
        <taxon>Pseudomonadati</taxon>
        <taxon>Pseudomonadota</taxon>
        <taxon>Gammaproteobacteria</taxon>
        <taxon>Pseudomonadales</taxon>
        <taxon>Pseudomonadaceae</taxon>
        <taxon>Pseudomonas</taxon>
    </lineage>
</organism>